<organism evidence="2 3">
    <name type="scientific">Lingula anatina</name>
    <name type="common">Brachiopod</name>
    <name type="synonym">Lingula unguis</name>
    <dbReference type="NCBI Taxonomy" id="7574"/>
    <lineage>
        <taxon>Eukaryota</taxon>
        <taxon>Metazoa</taxon>
        <taxon>Spiralia</taxon>
        <taxon>Lophotrochozoa</taxon>
        <taxon>Brachiopoda</taxon>
        <taxon>Linguliformea</taxon>
        <taxon>Lingulata</taxon>
        <taxon>Lingulida</taxon>
        <taxon>Linguloidea</taxon>
        <taxon>Lingulidae</taxon>
        <taxon>Lingula</taxon>
    </lineage>
</organism>
<dbReference type="AlphaFoldDB" id="A0A1S3HCW2"/>
<name>A0A1S3HCW2_LINAN</name>
<dbReference type="GO" id="GO:0007586">
    <property type="term" value="P:digestion"/>
    <property type="evidence" value="ECO:0007669"/>
    <property type="project" value="InterPro"/>
</dbReference>
<dbReference type="GeneID" id="106154117"/>
<proteinExistence type="predicted"/>
<dbReference type="InParanoid" id="A0A1S3HCW2"/>
<evidence type="ECO:0000256" key="1">
    <source>
        <dbReference type="SAM" id="SignalP"/>
    </source>
</evidence>
<dbReference type="GO" id="GO:0005576">
    <property type="term" value="C:extracellular region"/>
    <property type="evidence" value="ECO:0007669"/>
    <property type="project" value="InterPro"/>
</dbReference>
<keyword evidence="2" id="KW-1185">Reference proteome</keyword>
<dbReference type="KEGG" id="lak:106154117"/>
<evidence type="ECO:0000313" key="3">
    <source>
        <dbReference type="RefSeq" id="XP_013383825.1"/>
    </source>
</evidence>
<dbReference type="GO" id="GO:0016042">
    <property type="term" value="P:lipid catabolic process"/>
    <property type="evidence" value="ECO:0007669"/>
    <property type="project" value="InterPro"/>
</dbReference>
<sequence>MNLFVVLSIFCLIQVAYCKSCGGNQDCGPDECCAAAPYAPRHREGLHRGECTPLADLGDTCAMPSDRLQHRPLVCPCAEGLECIGRRPSKGQPTFLALLYPTGKCVDPNACSSNLDCDENECCAIVGTGFNPPKRCLPLGGEGERCAASYNPERPLGCPCAEGLTCEVTAGGQKTFLSILHPTGRCRQA</sequence>
<reference evidence="3" key="1">
    <citation type="submission" date="2025-08" db="UniProtKB">
        <authorList>
            <consortium name="RefSeq"/>
        </authorList>
    </citation>
    <scope>IDENTIFICATION</scope>
    <source>
        <tissue evidence="3">Gonads</tissue>
    </source>
</reference>
<evidence type="ECO:0000313" key="2">
    <source>
        <dbReference type="Proteomes" id="UP000085678"/>
    </source>
</evidence>
<dbReference type="Gene3D" id="2.10.80.10">
    <property type="entry name" value="Lipase, subunit A"/>
    <property type="match status" value="2"/>
</dbReference>
<dbReference type="InterPro" id="IPR001981">
    <property type="entry name" value="Colipase"/>
</dbReference>
<dbReference type="Proteomes" id="UP000085678">
    <property type="component" value="Unplaced"/>
</dbReference>
<gene>
    <name evidence="3" type="primary">LOC106154117</name>
</gene>
<dbReference type="RefSeq" id="XP_013383825.1">
    <property type="nucleotide sequence ID" value="XM_013528371.2"/>
</dbReference>
<dbReference type="GO" id="GO:0008047">
    <property type="term" value="F:enzyme activator activity"/>
    <property type="evidence" value="ECO:0007669"/>
    <property type="project" value="InterPro"/>
</dbReference>
<protein>
    <submittedName>
        <fullName evidence="3">Uncharacterized protein LOC106154117</fullName>
    </submittedName>
</protein>
<keyword evidence="1" id="KW-0732">Signal</keyword>
<feature type="chain" id="PRO_5010310072" evidence="1">
    <location>
        <begin position="19"/>
        <end position="189"/>
    </location>
</feature>
<accession>A0A1S3HCW2</accession>
<feature type="signal peptide" evidence="1">
    <location>
        <begin position="1"/>
        <end position="18"/>
    </location>
</feature>
<dbReference type="PANTHER" id="PTHR10041">
    <property type="entry name" value="COLIPASE"/>
    <property type="match status" value="1"/>
</dbReference>
<dbReference type="PANTHER" id="PTHR10041:SF5">
    <property type="entry name" value="LEUCINE-RICH COLIPASE-LIKE PROTEIN 1"/>
    <property type="match status" value="1"/>
</dbReference>